<proteinExistence type="predicted"/>
<dbReference type="Pfam" id="PF01535">
    <property type="entry name" value="PPR"/>
    <property type="match status" value="7"/>
</dbReference>
<feature type="repeat" description="PPR" evidence="2">
    <location>
        <begin position="259"/>
        <end position="294"/>
    </location>
</feature>
<protein>
    <recommendedName>
        <fullName evidence="5">Pentacotripeptide-repeat region of PRORP domain-containing protein</fullName>
    </recommendedName>
</protein>
<evidence type="ECO:0008006" key="5">
    <source>
        <dbReference type="Google" id="ProtNLM"/>
    </source>
</evidence>
<dbReference type="InterPro" id="IPR011990">
    <property type="entry name" value="TPR-like_helical_dom_sf"/>
</dbReference>
<evidence type="ECO:0000256" key="1">
    <source>
        <dbReference type="ARBA" id="ARBA00022737"/>
    </source>
</evidence>
<dbReference type="NCBIfam" id="TIGR00756">
    <property type="entry name" value="PPR"/>
    <property type="match status" value="3"/>
</dbReference>
<dbReference type="Gene3D" id="1.25.40.10">
    <property type="entry name" value="Tetratricopeptide repeat domain"/>
    <property type="match status" value="6"/>
</dbReference>
<keyword evidence="4" id="KW-1185">Reference proteome</keyword>
<evidence type="ECO:0000313" key="3">
    <source>
        <dbReference type="EMBL" id="EPS71926.1"/>
    </source>
</evidence>
<feature type="non-terminal residue" evidence="3">
    <location>
        <position position="1"/>
    </location>
</feature>
<evidence type="ECO:0000313" key="4">
    <source>
        <dbReference type="Proteomes" id="UP000015453"/>
    </source>
</evidence>
<dbReference type="EMBL" id="AUSU01001055">
    <property type="protein sequence ID" value="EPS71926.1"/>
    <property type="molecule type" value="Genomic_DNA"/>
</dbReference>
<dbReference type="AlphaFoldDB" id="S8D3E9"/>
<organism evidence="3 4">
    <name type="scientific">Genlisea aurea</name>
    <dbReference type="NCBI Taxonomy" id="192259"/>
    <lineage>
        <taxon>Eukaryota</taxon>
        <taxon>Viridiplantae</taxon>
        <taxon>Streptophyta</taxon>
        <taxon>Embryophyta</taxon>
        <taxon>Tracheophyta</taxon>
        <taxon>Spermatophyta</taxon>
        <taxon>Magnoliopsida</taxon>
        <taxon>eudicotyledons</taxon>
        <taxon>Gunneridae</taxon>
        <taxon>Pentapetalae</taxon>
        <taxon>asterids</taxon>
        <taxon>lamiids</taxon>
        <taxon>Lamiales</taxon>
        <taxon>Lentibulariaceae</taxon>
        <taxon>Genlisea</taxon>
    </lineage>
</organism>
<dbReference type="FunFam" id="1.25.40.10:FF:001096">
    <property type="entry name" value="Pentatricopeptide repeat-containing protein"/>
    <property type="match status" value="1"/>
</dbReference>
<dbReference type="Proteomes" id="UP000015453">
    <property type="component" value="Unassembled WGS sequence"/>
</dbReference>
<dbReference type="GO" id="GO:0003723">
    <property type="term" value="F:RNA binding"/>
    <property type="evidence" value="ECO:0007669"/>
    <property type="project" value="InterPro"/>
</dbReference>
<dbReference type="PROSITE" id="PS51375">
    <property type="entry name" value="PPR"/>
    <property type="match status" value="4"/>
</dbReference>
<evidence type="ECO:0000256" key="2">
    <source>
        <dbReference type="PROSITE-ProRule" id="PRU00708"/>
    </source>
</evidence>
<sequence>KIDSIDEAKSLHGLSITTGTTPGRQLVFLRNRIISSYTNFGELSMARKVFDEMPVRNVVSYNSMISCYSRGDVSSNEAALKLFREMRILGFKSSQFTLGSLLSCECLDIFSSMQLHGLIEKSGMLYLDAYSGTALMGTYARIGCLDEALQVFETMPVKNLVTFNTAISLFGKMDFIQDCIFMLAEVMNSMVVSECTFVNILSALGESHLQLGEQIHCVVIKFGFDGTVSVSNCLISMYGKASPGSSLAEKMFEAASVKDTVSWNTLISAMACHGDEPKKILDTFTKMGMSGFSPNATTLSNALKSCSELESLSRGESIHSMAIKKNLDCEVYTGSSLVNFYSKYRKVEEAQACFDGISHKNSVSWNALMAGYSNGDAYFCVKLFQEMVHSGFHPNEVSFSTVIKSVSTEDLLQLHPVAIKMGYEANPYVLSSLIVSYSRNGLVADALRFVGSSIDDHETIPVASRNIIAGIYNRTGQYDKTQELYAEMKNPDAISWNVLIAACSRNGDYRETFELFDHMLRSRIPPDEYTFVSLFSICTELCDLPLGKSLHAFILKTNFDRCDTFLRNVIIDMYGKCGSVHGSMKVFDEAKHKNVMSWTALVSALGLNGYGNEALEKFRDMVAMGGMKPDRVAVLAVLSGCRHSGLVKEGMDLFYGMRTEFGIEADPDHYVVVVDMLTRSGLIKEAEKLILGMGFAPNASIWRSFLEGCNKF</sequence>
<accession>S8D3E9</accession>
<name>S8D3E9_9LAMI</name>
<comment type="caution">
    <text evidence="3">The sequence shown here is derived from an EMBL/GenBank/DDBJ whole genome shotgun (WGS) entry which is preliminary data.</text>
</comment>
<feature type="repeat" description="PPR" evidence="2">
    <location>
        <begin position="492"/>
        <end position="526"/>
    </location>
</feature>
<dbReference type="FunFam" id="1.25.40.10:FF:000242">
    <property type="entry name" value="Pentatricopeptide repeat-containing protein"/>
    <property type="match status" value="1"/>
</dbReference>
<dbReference type="InterPro" id="IPR002885">
    <property type="entry name" value="PPR_rpt"/>
</dbReference>
<feature type="repeat" description="PPR" evidence="2">
    <location>
        <begin position="128"/>
        <end position="162"/>
    </location>
</feature>
<dbReference type="PANTHER" id="PTHR47926:SF423">
    <property type="entry name" value="REPEAT-CONTAINING PROTEIN, PUTATIVE-RELATED"/>
    <property type="match status" value="1"/>
</dbReference>
<dbReference type="PANTHER" id="PTHR47926">
    <property type="entry name" value="PENTATRICOPEPTIDE REPEAT-CONTAINING PROTEIN"/>
    <property type="match status" value="1"/>
</dbReference>
<feature type="non-terminal residue" evidence="3">
    <location>
        <position position="712"/>
    </location>
</feature>
<gene>
    <name evidence="3" type="ORF">M569_02835</name>
</gene>
<dbReference type="InterPro" id="IPR046960">
    <property type="entry name" value="PPR_At4g14850-like_plant"/>
</dbReference>
<dbReference type="Pfam" id="PF13041">
    <property type="entry name" value="PPR_2"/>
    <property type="match status" value="2"/>
</dbReference>
<reference evidence="3 4" key="1">
    <citation type="journal article" date="2013" name="BMC Genomics">
        <title>The miniature genome of a carnivorous plant Genlisea aurea contains a low number of genes and short non-coding sequences.</title>
        <authorList>
            <person name="Leushkin E.V."/>
            <person name="Sutormin R.A."/>
            <person name="Nabieva E.R."/>
            <person name="Penin A.A."/>
            <person name="Kondrashov A.S."/>
            <person name="Logacheva M.D."/>
        </authorList>
    </citation>
    <scope>NUCLEOTIDE SEQUENCE [LARGE SCALE GENOMIC DNA]</scope>
</reference>
<dbReference type="OrthoDB" id="1913111at2759"/>
<dbReference type="GO" id="GO:0009451">
    <property type="term" value="P:RNA modification"/>
    <property type="evidence" value="ECO:0007669"/>
    <property type="project" value="InterPro"/>
</dbReference>
<keyword evidence="1" id="KW-0677">Repeat</keyword>
<feature type="repeat" description="PPR" evidence="2">
    <location>
        <begin position="57"/>
        <end position="93"/>
    </location>
</feature>